<gene>
    <name evidence="5" type="ORF">SAMN05660710_03501</name>
</gene>
<dbReference type="Proteomes" id="UP000199502">
    <property type="component" value="Unassembled WGS sequence"/>
</dbReference>
<dbReference type="SMART" id="SM00345">
    <property type="entry name" value="HTH_GNTR"/>
    <property type="match status" value="1"/>
</dbReference>
<evidence type="ECO:0000259" key="4">
    <source>
        <dbReference type="PROSITE" id="PS50949"/>
    </source>
</evidence>
<dbReference type="PROSITE" id="PS50949">
    <property type="entry name" value="HTH_GNTR"/>
    <property type="match status" value="1"/>
</dbReference>
<dbReference type="SMART" id="SM00895">
    <property type="entry name" value="FCD"/>
    <property type="match status" value="1"/>
</dbReference>
<reference evidence="5 6" key="1">
    <citation type="submission" date="2016-10" db="EMBL/GenBank/DDBJ databases">
        <authorList>
            <person name="de Groot N.N."/>
        </authorList>
    </citation>
    <scope>NUCLEOTIDE SEQUENCE [LARGE SCALE GENOMIC DNA]</scope>
    <source>
        <strain evidence="5 6">CGMCC 1.8925</strain>
    </source>
</reference>
<dbReference type="EMBL" id="FMVT01000017">
    <property type="protein sequence ID" value="SCY92619.1"/>
    <property type="molecule type" value="Genomic_DNA"/>
</dbReference>
<dbReference type="SUPFAM" id="SSF46785">
    <property type="entry name" value="Winged helix' DNA-binding domain"/>
    <property type="match status" value="1"/>
</dbReference>
<evidence type="ECO:0000313" key="5">
    <source>
        <dbReference type="EMBL" id="SCY92619.1"/>
    </source>
</evidence>
<keyword evidence="6" id="KW-1185">Reference proteome</keyword>
<proteinExistence type="predicted"/>
<dbReference type="InterPro" id="IPR036390">
    <property type="entry name" value="WH_DNA-bd_sf"/>
</dbReference>
<keyword evidence="2" id="KW-0238">DNA-binding</keyword>
<evidence type="ECO:0000313" key="6">
    <source>
        <dbReference type="Proteomes" id="UP000199502"/>
    </source>
</evidence>
<dbReference type="CDD" id="cd07377">
    <property type="entry name" value="WHTH_GntR"/>
    <property type="match status" value="1"/>
</dbReference>
<dbReference type="InterPro" id="IPR008920">
    <property type="entry name" value="TF_FadR/GntR_C"/>
</dbReference>
<dbReference type="PANTHER" id="PTHR43537">
    <property type="entry name" value="TRANSCRIPTIONAL REGULATOR, GNTR FAMILY"/>
    <property type="match status" value="1"/>
</dbReference>
<organism evidence="5 6">
    <name type="scientific">Paracoccus tibetensis</name>
    <dbReference type="NCBI Taxonomy" id="336292"/>
    <lineage>
        <taxon>Bacteria</taxon>
        <taxon>Pseudomonadati</taxon>
        <taxon>Pseudomonadota</taxon>
        <taxon>Alphaproteobacteria</taxon>
        <taxon>Rhodobacterales</taxon>
        <taxon>Paracoccaceae</taxon>
        <taxon>Paracoccus</taxon>
    </lineage>
</organism>
<dbReference type="InterPro" id="IPR000524">
    <property type="entry name" value="Tscrpt_reg_HTH_GntR"/>
</dbReference>
<accession>A0A1G5JY88</accession>
<evidence type="ECO:0000256" key="3">
    <source>
        <dbReference type="ARBA" id="ARBA00023163"/>
    </source>
</evidence>
<evidence type="ECO:0000256" key="2">
    <source>
        <dbReference type="ARBA" id="ARBA00023125"/>
    </source>
</evidence>
<dbReference type="PRINTS" id="PR00035">
    <property type="entry name" value="HTHGNTR"/>
</dbReference>
<keyword evidence="1" id="KW-0805">Transcription regulation</keyword>
<dbReference type="Pfam" id="PF07729">
    <property type="entry name" value="FCD"/>
    <property type="match status" value="1"/>
</dbReference>
<sequence>MWDKGPVAQGVASRLQGMIRSGELKAGDKLPSQRILSEQLRVSRPTLREALLTLETLGLIRTLPARGTFVLDPADQPLRTGWRYEGAHDLHDVFQTRIVIEAELCALAAPAMTADLAADLATASQRFEEAWQKGDLVAHVEADLALHRGIADACPNRMLANIYANMQHLLSETQRQPIPNTDPDRMRESIAEHQAIVAALKAGDPDAARTCMRSHIQNTARCAGVSLD</sequence>
<dbReference type="GO" id="GO:0003700">
    <property type="term" value="F:DNA-binding transcription factor activity"/>
    <property type="evidence" value="ECO:0007669"/>
    <property type="project" value="InterPro"/>
</dbReference>
<evidence type="ECO:0000256" key="1">
    <source>
        <dbReference type="ARBA" id="ARBA00023015"/>
    </source>
</evidence>
<dbReference type="OrthoDB" id="9028214at2"/>
<name>A0A1G5JY88_9RHOB</name>
<dbReference type="InterPro" id="IPR011711">
    <property type="entry name" value="GntR_C"/>
</dbReference>
<keyword evidence="5" id="KW-0670">Pyruvate</keyword>
<dbReference type="InterPro" id="IPR036388">
    <property type="entry name" value="WH-like_DNA-bd_sf"/>
</dbReference>
<feature type="domain" description="HTH gntR-type" evidence="4">
    <location>
        <begin position="5"/>
        <end position="73"/>
    </location>
</feature>
<dbReference type="Gene3D" id="1.20.120.530">
    <property type="entry name" value="GntR ligand-binding domain-like"/>
    <property type="match status" value="1"/>
</dbReference>
<dbReference type="Gene3D" id="1.10.10.10">
    <property type="entry name" value="Winged helix-like DNA-binding domain superfamily/Winged helix DNA-binding domain"/>
    <property type="match status" value="1"/>
</dbReference>
<protein>
    <submittedName>
        <fullName evidence="5">GntR family transcriptional regulator, transcriptional repressor for pyruvate dehydrogenase complex</fullName>
    </submittedName>
</protein>
<dbReference type="STRING" id="336292.SAMN05660710_03501"/>
<dbReference type="GO" id="GO:0003677">
    <property type="term" value="F:DNA binding"/>
    <property type="evidence" value="ECO:0007669"/>
    <property type="project" value="UniProtKB-KW"/>
</dbReference>
<keyword evidence="3" id="KW-0804">Transcription</keyword>
<dbReference type="SUPFAM" id="SSF48008">
    <property type="entry name" value="GntR ligand-binding domain-like"/>
    <property type="match status" value="1"/>
</dbReference>
<dbReference type="AlphaFoldDB" id="A0A1G5JY88"/>
<dbReference type="Pfam" id="PF00392">
    <property type="entry name" value="GntR"/>
    <property type="match status" value="1"/>
</dbReference>
<dbReference type="RefSeq" id="WP_090747770.1">
    <property type="nucleotide sequence ID" value="NZ_FMVT01000017.1"/>
</dbReference>
<dbReference type="PANTHER" id="PTHR43537:SF5">
    <property type="entry name" value="UXU OPERON TRANSCRIPTIONAL REGULATOR"/>
    <property type="match status" value="1"/>
</dbReference>